<dbReference type="SUPFAM" id="SSF54631">
    <property type="entry name" value="CBS-domain pair"/>
    <property type="match status" value="1"/>
</dbReference>
<evidence type="ECO:0000256" key="6">
    <source>
        <dbReference type="PROSITE-ProRule" id="PRU00703"/>
    </source>
</evidence>
<keyword evidence="3" id="KW-0418">Kinase</keyword>
<protein>
    <submittedName>
        <fullName evidence="8">CBS domain-containing protein</fullName>
    </submittedName>
</protein>
<dbReference type="PROSITE" id="PS51371">
    <property type="entry name" value="CBS"/>
    <property type="match status" value="1"/>
</dbReference>
<dbReference type="PRINTS" id="PR00960">
    <property type="entry name" value="LMBPPROTEIN"/>
</dbReference>
<dbReference type="KEGG" id="sbf:JCM31447_25540"/>
<evidence type="ECO:0000256" key="2">
    <source>
        <dbReference type="ARBA" id="ARBA00022741"/>
    </source>
</evidence>
<keyword evidence="2" id="KW-0547">Nucleotide-binding</keyword>
<dbReference type="RefSeq" id="WP_130611203.1">
    <property type="nucleotide sequence ID" value="NZ_AP019368.1"/>
</dbReference>
<keyword evidence="6" id="KW-0129">CBS domain</keyword>
<dbReference type="InterPro" id="IPR052203">
    <property type="entry name" value="GHMP_Kinase-Related"/>
</dbReference>
<dbReference type="OrthoDB" id="9812992at2"/>
<comment type="similarity">
    <text evidence="5">Belongs to the GHMP kinase family.</text>
</comment>
<dbReference type="SUPFAM" id="SSF55060">
    <property type="entry name" value="GHMP Kinase, C-terminal domain"/>
    <property type="match status" value="1"/>
</dbReference>
<dbReference type="InterPro" id="IPR001174">
    <property type="entry name" value="HddA/FKP"/>
</dbReference>
<accession>A0A4V0P2R0</accession>
<dbReference type="Gene3D" id="3.30.230.120">
    <property type="match status" value="1"/>
</dbReference>
<keyword evidence="9" id="KW-1185">Reference proteome</keyword>
<reference evidence="8 9" key="1">
    <citation type="submission" date="2018-12" db="EMBL/GenBank/DDBJ databases">
        <title>Rubrispira sanarue gen. nov., sp., nov., a member of the order Silvanigrellales, isolated from a brackish lake in Hamamatsu Japan.</title>
        <authorList>
            <person name="Maejima Y."/>
            <person name="Iino T."/>
            <person name="Muraguchi Y."/>
            <person name="Fukuda K."/>
            <person name="Nojiri H."/>
            <person name="Ohkuma M."/>
            <person name="Moriuchi R."/>
            <person name="Dohra H."/>
            <person name="Kimbara K."/>
            <person name="Shintani M."/>
        </authorList>
    </citation>
    <scope>NUCLEOTIDE SEQUENCE [LARGE SCALE GENOMIC DNA]</scope>
    <source>
        <strain evidence="8 9">RF1110005</strain>
    </source>
</reference>
<dbReference type="GO" id="GO:0050201">
    <property type="term" value="F:fucokinase activity"/>
    <property type="evidence" value="ECO:0007669"/>
    <property type="project" value="TreeGrafter"/>
</dbReference>
<dbReference type="InterPro" id="IPR036554">
    <property type="entry name" value="GHMP_kinase_C_sf"/>
</dbReference>
<dbReference type="InterPro" id="IPR000644">
    <property type="entry name" value="CBS_dom"/>
</dbReference>
<evidence type="ECO:0000256" key="4">
    <source>
        <dbReference type="ARBA" id="ARBA00022840"/>
    </source>
</evidence>
<proteinExistence type="inferred from homology"/>
<gene>
    <name evidence="8" type="ORF">JCM31447_25540</name>
</gene>
<evidence type="ECO:0000256" key="1">
    <source>
        <dbReference type="ARBA" id="ARBA00022679"/>
    </source>
</evidence>
<keyword evidence="4" id="KW-0067">ATP-binding</keyword>
<evidence type="ECO:0000313" key="9">
    <source>
        <dbReference type="Proteomes" id="UP000291236"/>
    </source>
</evidence>
<dbReference type="InterPro" id="IPR046342">
    <property type="entry name" value="CBS_dom_sf"/>
</dbReference>
<dbReference type="GO" id="GO:0042352">
    <property type="term" value="P:GDP-L-fucose salvage"/>
    <property type="evidence" value="ECO:0007669"/>
    <property type="project" value="TreeGrafter"/>
</dbReference>
<dbReference type="Gene3D" id="3.10.580.10">
    <property type="entry name" value="CBS-domain"/>
    <property type="match status" value="1"/>
</dbReference>
<dbReference type="PANTHER" id="PTHR32463:SF0">
    <property type="entry name" value="L-FUCOSE KINASE"/>
    <property type="match status" value="1"/>
</dbReference>
<dbReference type="Proteomes" id="UP000291236">
    <property type="component" value="Chromosome"/>
</dbReference>
<dbReference type="InterPro" id="IPR006204">
    <property type="entry name" value="GHMP_kinase_N_dom"/>
</dbReference>
<dbReference type="Pfam" id="PF08544">
    <property type="entry name" value="GHMP_kinases_C"/>
    <property type="match status" value="1"/>
</dbReference>
<dbReference type="AlphaFoldDB" id="A0A4V0P2R0"/>
<dbReference type="InterPro" id="IPR020568">
    <property type="entry name" value="Ribosomal_Su5_D2-typ_SF"/>
</dbReference>
<dbReference type="InterPro" id="IPR013750">
    <property type="entry name" value="GHMP_kinase_C_dom"/>
</dbReference>
<name>A0A4V0P2R0_FLUSA</name>
<dbReference type="EMBL" id="AP019368">
    <property type="protein sequence ID" value="BBH54097.1"/>
    <property type="molecule type" value="Genomic_DNA"/>
</dbReference>
<dbReference type="PANTHER" id="PTHR32463">
    <property type="entry name" value="L-FUCOSE KINASE"/>
    <property type="match status" value="1"/>
</dbReference>
<evidence type="ECO:0000259" key="7">
    <source>
        <dbReference type="PROSITE" id="PS51371"/>
    </source>
</evidence>
<dbReference type="SUPFAM" id="SSF54211">
    <property type="entry name" value="Ribosomal protein S5 domain 2-like"/>
    <property type="match status" value="1"/>
</dbReference>
<evidence type="ECO:0000256" key="5">
    <source>
        <dbReference type="ARBA" id="ARBA00038121"/>
    </source>
</evidence>
<dbReference type="Pfam" id="PF00288">
    <property type="entry name" value="GHMP_kinases_N"/>
    <property type="match status" value="1"/>
</dbReference>
<feature type="domain" description="CBS" evidence="7">
    <location>
        <begin position="1"/>
        <end position="58"/>
    </location>
</feature>
<evidence type="ECO:0000256" key="3">
    <source>
        <dbReference type="ARBA" id="ARBA00022777"/>
    </source>
</evidence>
<organism evidence="8 9">
    <name type="scientific">Fluviispira sanaruensis</name>
    <dbReference type="NCBI Taxonomy" id="2493639"/>
    <lineage>
        <taxon>Bacteria</taxon>
        <taxon>Pseudomonadati</taxon>
        <taxon>Bdellovibrionota</taxon>
        <taxon>Oligoflexia</taxon>
        <taxon>Silvanigrellales</taxon>
        <taxon>Silvanigrellaceae</taxon>
        <taxon>Fluviispira</taxon>
    </lineage>
</organism>
<keyword evidence="1" id="KW-0808">Transferase</keyword>
<dbReference type="GO" id="GO:0005524">
    <property type="term" value="F:ATP binding"/>
    <property type="evidence" value="ECO:0007669"/>
    <property type="project" value="UniProtKB-KW"/>
</dbReference>
<dbReference type="Pfam" id="PF00571">
    <property type="entry name" value="CBS"/>
    <property type="match status" value="1"/>
</dbReference>
<sequence>MLENLFLKLDSASSIFSCLNQLEKNTKGFLLITNDTDEIIGVLTDGDIRRAYINGAESNDLPDKYINKDFIYLETNYSREKALKLFDQGKKFIPIIENKKVIDVIFPQSLKYIESKDIIARSKSPVRVSFGGGGTDLSSFFLEHTGAVLNATINLYAHCFLKKRNDCIISIISHDFNQHITYQNIENIEYDGKLDLIKAAINLLKPPFGFNLEISCDFPPHSGLGGSSAVLASVIAAFNEFREDKLNRYEIAELAFQAERIELSISGGWQDQYASVFGGFNFIEFSASKNEVFSLKIPYDVLNELEARFVLCFSGEEHPIGKIHEQQKLQMKKSHIINLAHRTREIAYEMKSSLLRGNLDAFGVLLHECWCLKKNFADEISNPYVNEIYDFALQNGAVGGKILGAGGGGFFLFQSKIDKKGNLCSALKNKNLLVKDFIFEDRGVRSWVIRTNA</sequence>
<evidence type="ECO:0000313" key="8">
    <source>
        <dbReference type="EMBL" id="BBH54097.1"/>
    </source>
</evidence>